<evidence type="ECO:0000313" key="3">
    <source>
        <dbReference type="Proteomes" id="UP000475117"/>
    </source>
</evidence>
<dbReference type="KEGG" id="soa:G3M56_013845"/>
<keyword evidence="3" id="KW-1185">Reference proteome</keyword>
<evidence type="ECO:0000256" key="1">
    <source>
        <dbReference type="SAM" id="MobiDB-lite"/>
    </source>
</evidence>
<dbReference type="Proteomes" id="UP000475117">
    <property type="component" value="Chromosome"/>
</dbReference>
<evidence type="ECO:0000313" key="2">
    <source>
        <dbReference type="EMBL" id="QQL44929.1"/>
    </source>
</evidence>
<name>A0A6B3LEK6_9BACT</name>
<organism evidence="2 3">
    <name type="scientific">Sulfuriroseicoccus oceanibius</name>
    <dbReference type="NCBI Taxonomy" id="2707525"/>
    <lineage>
        <taxon>Bacteria</taxon>
        <taxon>Pseudomonadati</taxon>
        <taxon>Verrucomicrobiota</taxon>
        <taxon>Verrucomicrobiia</taxon>
        <taxon>Verrucomicrobiales</taxon>
        <taxon>Verrucomicrobiaceae</taxon>
        <taxon>Sulfuriroseicoccus</taxon>
    </lineage>
</organism>
<feature type="region of interest" description="Disordered" evidence="1">
    <location>
        <begin position="39"/>
        <end position="62"/>
    </location>
</feature>
<dbReference type="AlphaFoldDB" id="A0A6B3LEK6"/>
<proteinExistence type="predicted"/>
<gene>
    <name evidence="2" type="ORF">G3M56_013845</name>
</gene>
<dbReference type="EMBL" id="CP066776">
    <property type="protein sequence ID" value="QQL44929.1"/>
    <property type="molecule type" value="Genomic_DNA"/>
</dbReference>
<dbReference type="RefSeq" id="WP_164365331.1">
    <property type="nucleotide sequence ID" value="NZ_CP066776.1"/>
</dbReference>
<sequence length="184" mass="20266">MASSLLVAAVSFSVGCKSSGSAGDDVSYSGGSFEERLANNQMYSGGGGGGRRSQFEKKGFRAEGKTKLRSDYRVSEFKSGEFRTQNYRGVSEFRTNEARDASQAFATSAYRGGNERALTDRKNYKTGEYATSDSRLQGKSYSTYDNVEVSNDRYLDDEPVDNIVPLSGREESFTFKDIKEMVGQ</sequence>
<reference evidence="2 3" key="1">
    <citation type="submission" date="2020-12" db="EMBL/GenBank/DDBJ databases">
        <title>Sulforoseuscoccus oceanibium gen. nov., sp. nov., a representative of the phylum Verrucomicrobia with special cytoplasmic membrane, and proposal of Sulforoseuscoccusaceae fam. nov.</title>
        <authorList>
            <person name="Xi F."/>
        </authorList>
    </citation>
    <scope>NUCLEOTIDE SEQUENCE [LARGE SCALE GENOMIC DNA]</scope>
    <source>
        <strain evidence="2 3">T37</strain>
    </source>
</reference>
<protein>
    <submittedName>
        <fullName evidence="2">Uncharacterized protein</fullName>
    </submittedName>
</protein>
<accession>A0A6B3LEK6</accession>
<feature type="compositionally biased region" description="Basic and acidic residues" evidence="1">
    <location>
        <begin position="53"/>
        <end position="62"/>
    </location>
</feature>